<sequence length="68" mass="7909">MTISTTGQIWINNRLLKLPNLHIINLWRMGGLEKIFSQLKNNNKLFIETYLRPVNFAGNNQGTLSVFY</sequence>
<accession>D0WBD9</accession>
<comment type="caution">
    <text evidence="1">The sequence shown here is derived from an EMBL/GenBank/DDBJ whole genome shotgun (WGS) entry which is preliminary data.</text>
</comment>
<organism evidence="1 2">
    <name type="scientific">Neisseria lactamica ATCC 23970</name>
    <dbReference type="NCBI Taxonomy" id="546265"/>
    <lineage>
        <taxon>Bacteria</taxon>
        <taxon>Pseudomonadati</taxon>
        <taxon>Pseudomonadota</taxon>
        <taxon>Betaproteobacteria</taxon>
        <taxon>Neisseriales</taxon>
        <taxon>Neisseriaceae</taxon>
        <taxon>Neisseria</taxon>
    </lineage>
</organism>
<name>D0WBD9_NEILA</name>
<proteinExistence type="predicted"/>
<protein>
    <submittedName>
        <fullName evidence="1">Uncharacterized protein</fullName>
    </submittedName>
</protein>
<gene>
    <name evidence="1" type="ORF">NEILACOT_04865</name>
</gene>
<evidence type="ECO:0000313" key="2">
    <source>
        <dbReference type="Proteomes" id="UP000003843"/>
    </source>
</evidence>
<evidence type="ECO:0000313" key="1">
    <source>
        <dbReference type="EMBL" id="EEZ75090.1"/>
    </source>
</evidence>
<dbReference type="EMBL" id="ACEQ02000023">
    <property type="protein sequence ID" value="EEZ75090.1"/>
    <property type="molecule type" value="Genomic_DNA"/>
</dbReference>
<dbReference type="Proteomes" id="UP000003843">
    <property type="component" value="Unassembled WGS sequence"/>
</dbReference>
<dbReference type="AlphaFoldDB" id="D0WBD9"/>
<reference evidence="1 2" key="1">
    <citation type="submission" date="2009-10" db="EMBL/GenBank/DDBJ databases">
        <authorList>
            <person name="Weinstock G."/>
            <person name="Sodergren E."/>
            <person name="Clifton S."/>
            <person name="Fulton L."/>
            <person name="Fulton B."/>
            <person name="Courtney L."/>
            <person name="Fronick C."/>
            <person name="Harrison M."/>
            <person name="Strong C."/>
            <person name="Farmer C."/>
            <person name="Delahaunty K."/>
            <person name="Markovic C."/>
            <person name="Hall O."/>
            <person name="Minx P."/>
            <person name="Tomlinson C."/>
            <person name="Mitreva M."/>
            <person name="Nelson J."/>
            <person name="Hou S."/>
            <person name="Wollam A."/>
            <person name="Pepin K.H."/>
            <person name="Johnson M."/>
            <person name="Bhonagiri V."/>
            <person name="Nash W.E."/>
            <person name="Warren W."/>
            <person name="Chinwalla A."/>
            <person name="Mardis E.R."/>
            <person name="Wilson R.K."/>
        </authorList>
    </citation>
    <scope>NUCLEOTIDE SEQUENCE [LARGE SCALE GENOMIC DNA]</scope>
    <source>
        <strain evidence="1 2">ATCC 23970</strain>
    </source>
</reference>